<keyword evidence="5 13" id="KW-0808">Transferase</keyword>
<feature type="transmembrane region" description="Helical" evidence="12">
    <location>
        <begin position="928"/>
        <end position="946"/>
    </location>
</feature>
<comment type="similarity">
    <text evidence="3">Belongs to the PIGG/PIGN/PIGO family. PIGO subfamily.</text>
</comment>
<dbReference type="InterPro" id="IPR017850">
    <property type="entry name" value="Alkaline_phosphatase_core_sf"/>
</dbReference>
<evidence type="ECO:0000256" key="3">
    <source>
        <dbReference type="ARBA" id="ARBA00008695"/>
    </source>
</evidence>
<evidence type="ECO:0000256" key="12">
    <source>
        <dbReference type="SAM" id="Phobius"/>
    </source>
</evidence>
<evidence type="ECO:0000256" key="6">
    <source>
        <dbReference type="ARBA" id="ARBA00022692"/>
    </source>
</evidence>
<dbReference type="CDD" id="cd16023">
    <property type="entry name" value="GPI_EPT_3"/>
    <property type="match status" value="1"/>
</dbReference>
<feature type="transmembrane region" description="Helical" evidence="12">
    <location>
        <begin position="988"/>
        <end position="1012"/>
    </location>
</feature>
<dbReference type="PANTHER" id="PTHR23071:SF1">
    <property type="entry name" value="GPI ETHANOLAMINE PHOSPHATE TRANSFERASE 3"/>
    <property type="match status" value="1"/>
</dbReference>
<comment type="subcellular location">
    <subcellularLocation>
        <location evidence="1">Endoplasmic reticulum membrane</location>
        <topology evidence="1">Multi-pass membrane protein</topology>
    </subcellularLocation>
</comment>
<feature type="transmembrane region" description="Helical" evidence="12">
    <location>
        <begin position="804"/>
        <end position="823"/>
    </location>
</feature>
<accession>A0A7C8R830</accession>
<evidence type="ECO:0000256" key="9">
    <source>
        <dbReference type="ARBA" id="ARBA00023136"/>
    </source>
</evidence>
<feature type="transmembrane region" description="Helical" evidence="12">
    <location>
        <begin position="868"/>
        <end position="889"/>
    </location>
</feature>
<proteinExistence type="inferred from homology"/>
<sequence>MFRKTLSSVAKKFDRSYEPRDMRNKVYAFLARTTDWPLFHRKLALKGRVVVDLIRDLGSDNPRGPSAADLLNSAIPKEEGPSTGDTLDRILVQGYVVPLNSHFESSLKELQFLQQFDYAQYLTIKRFVGGLKTAENINRWAKQSRLDSFLKGAFATEEIGTETSHSPSPLEEHGAEDTRRERLVQFRDIYSDLIKRIEMCPIAQVTVEDYEELEDSIIRAEYGKFRHAIIFPVLAVAFLIPDTPVRATKKKDTKTQKHELKPFLSSKTQTLASKYEDSRYPPTTRPERLYSQTALRDDIFAHVPRRTASKWSKNGPGDLEDLAKATAAAKEEAEDRVFAAQKSKALMDQRIREFKISHSLVALFFLWVAYTQLVGVYLFTRGFLLTRKVLEEKSECKISPLGLEAYLGEPWTGCWHPKTFDKAIIVIIDALRYDFTVPQADANGVPSTEHYHNNFKTPYEIAIKNPENAFLVPFIADPPTTTLQRLKGLTTGTLPTFMDAGSNFAGTAIDEDNLIDQLNRTGKKIAFMGDDTWTALFPGYFDIEHPYESLNVWDLHTVDEGVLTHMFPLLHPDNSSSWDVMIGHFLGVDHAGHRYGPDHPAMAAKQKQMDVFVQDLIKAVDDDTLVVIMGDHGMDPKGDHGGESQLELEAALWMYSRKGVFGRIPGFEVPPKNAVERSVAQIDLVPTLALLLGLPIPYNNLGGPIPEAFIGPNGDKWDNLAKVGRLTSSQIENYQKSYTGARDDDSIPETRTTKLWREAEEKLKVDQIETTPDAWRATYETFLNHQKETLHVCKDLWARFDLTSMLLGIITLVSSVISILIFGRGISGDLKELTGWFAGRCFAGTAIGGLAGYGFHFSGITEQGELKLALFGSAAGGLLAFFISTTSIYRGLQHLFPTSIFSIMALLFTVLQGVMFAANSFTIWEDRILTFFLTSFGAVAFCYSFRQEDPAMRTLGASQSIIFMVLTKVASFSRLCREEQMPYCESTYYASATSSVSSPFSLILLYFIALAFPPIVKSYYTGTKSYEGPAQLYIGLALQLGLFFNALYWTLDSADNGEWIDIPTASLKRAKHTIAQVVLGLAFVAGNVFFAWAQPCLNIQIEESTPSTDDEKTTDKPSQAATATTAAATSATPSRSMIILGYANLHGSRSFLLPVSWYLGLALLQKPLGGASMAALLWQILALLEIIDSNGLSDSPIGPVILAMLGSSYFFSTGHQATLSSIQWESVFIPTDVIRQPWSGLLFAGNEWGPQILATIAVPTLALWKQPAKEAGLMGKVVRVCATYVAYHATIATCTVLWAAHLRRHLMLYRVFSPRFMLGALVLLISDVVMVLVGVMSVRWNFLSVGEVFGLVN</sequence>
<keyword evidence="8 12" id="KW-1133">Transmembrane helix</keyword>
<evidence type="ECO:0000256" key="8">
    <source>
        <dbReference type="ARBA" id="ARBA00022989"/>
    </source>
</evidence>
<feature type="transmembrane region" description="Helical" evidence="12">
    <location>
        <begin position="1032"/>
        <end position="1051"/>
    </location>
</feature>
<keyword evidence="4" id="KW-0337">GPI-anchor biosynthesis</keyword>
<evidence type="ECO:0000256" key="2">
    <source>
        <dbReference type="ARBA" id="ARBA00004687"/>
    </source>
</evidence>
<evidence type="ECO:0000256" key="5">
    <source>
        <dbReference type="ARBA" id="ARBA00022679"/>
    </source>
</evidence>
<dbReference type="EMBL" id="JAABOJ010000056">
    <property type="protein sequence ID" value="KAF3273231.1"/>
    <property type="molecule type" value="Genomic_DNA"/>
</dbReference>
<evidence type="ECO:0000256" key="7">
    <source>
        <dbReference type="ARBA" id="ARBA00022824"/>
    </source>
</evidence>
<dbReference type="InterPro" id="IPR037675">
    <property type="entry name" value="PIG-O_N"/>
</dbReference>
<reference evidence="13 14" key="1">
    <citation type="submission" date="2020-01" db="EMBL/GenBank/DDBJ databases">
        <authorList>
            <person name="Palmer J.M."/>
        </authorList>
    </citation>
    <scope>NUCLEOTIDE SEQUENCE [LARGE SCALE GENOMIC DNA]</scope>
    <source>
        <strain evidence="13 14">TWF970</strain>
    </source>
</reference>
<evidence type="ECO:0000313" key="14">
    <source>
        <dbReference type="Proteomes" id="UP000474640"/>
    </source>
</evidence>
<feature type="transmembrane region" description="Helical" evidence="12">
    <location>
        <begin position="1284"/>
        <end position="1304"/>
    </location>
</feature>
<comment type="pathway">
    <text evidence="2">Glycolipid biosynthesis; glycosylphosphatidylinositol-anchor biosynthesis.</text>
</comment>
<evidence type="ECO:0000256" key="1">
    <source>
        <dbReference type="ARBA" id="ARBA00004477"/>
    </source>
</evidence>
<organism evidence="13 14">
    <name type="scientific">Orbilia oligospora</name>
    <name type="common">Nematode-trapping fungus</name>
    <name type="synonym">Arthrobotrys oligospora</name>
    <dbReference type="NCBI Taxonomy" id="2813651"/>
    <lineage>
        <taxon>Eukaryota</taxon>
        <taxon>Fungi</taxon>
        <taxon>Dikarya</taxon>
        <taxon>Ascomycota</taxon>
        <taxon>Pezizomycotina</taxon>
        <taxon>Orbiliomycetes</taxon>
        <taxon>Orbiliales</taxon>
        <taxon>Orbiliaceae</taxon>
        <taxon>Orbilia</taxon>
    </lineage>
</organism>
<dbReference type="OrthoDB" id="272139at2759"/>
<keyword evidence="7" id="KW-0256">Endoplasmic reticulum</keyword>
<dbReference type="Proteomes" id="UP000474640">
    <property type="component" value="Unassembled WGS sequence"/>
</dbReference>
<dbReference type="InterPro" id="IPR039524">
    <property type="entry name" value="PIGO/GPI13"/>
</dbReference>
<dbReference type="GO" id="GO:0006506">
    <property type="term" value="P:GPI anchor biosynthetic process"/>
    <property type="evidence" value="ECO:0007669"/>
    <property type="project" value="UniProtKB-UniPathway"/>
</dbReference>
<comment type="caution">
    <text evidence="13">The sequence shown here is derived from an EMBL/GenBank/DDBJ whole genome shotgun (WGS) entry which is preliminary data.</text>
</comment>
<keyword evidence="9 12" id="KW-0472">Membrane</keyword>
<protein>
    <submittedName>
        <fullName evidence="13">Mannose-ethanolamine phosphotransferase gpi13</fullName>
    </submittedName>
</protein>
<feature type="transmembrane region" description="Helical" evidence="12">
    <location>
        <begin position="360"/>
        <end position="379"/>
    </location>
</feature>
<keyword evidence="10" id="KW-0325">Glycoprotein</keyword>
<dbReference type="GO" id="GO:0051377">
    <property type="term" value="F:mannose-ethanolamine phosphotransferase activity"/>
    <property type="evidence" value="ECO:0007669"/>
    <property type="project" value="InterPro"/>
</dbReference>
<dbReference type="InterPro" id="IPR002591">
    <property type="entry name" value="Phosphodiest/P_Trfase"/>
</dbReference>
<keyword evidence="6 12" id="KW-0812">Transmembrane</keyword>
<feature type="region of interest" description="Disordered" evidence="11">
    <location>
        <begin position="1103"/>
        <end position="1128"/>
    </location>
</feature>
<feature type="transmembrane region" description="Helical" evidence="12">
    <location>
        <begin position="835"/>
        <end position="856"/>
    </location>
</feature>
<evidence type="ECO:0000313" key="13">
    <source>
        <dbReference type="EMBL" id="KAF3273231.1"/>
    </source>
</evidence>
<dbReference type="UniPathway" id="UPA00196"/>
<dbReference type="Pfam" id="PF01663">
    <property type="entry name" value="Phosphodiest"/>
    <property type="match status" value="1"/>
</dbReference>
<feature type="transmembrane region" description="Helical" evidence="12">
    <location>
        <begin position="895"/>
        <end position="916"/>
    </location>
</feature>
<feature type="transmembrane region" description="Helical" evidence="12">
    <location>
        <begin position="1072"/>
        <end position="1093"/>
    </location>
</feature>
<name>A0A7C8R830_ORBOL</name>
<dbReference type="Gene3D" id="3.40.720.10">
    <property type="entry name" value="Alkaline Phosphatase, subunit A"/>
    <property type="match status" value="1"/>
</dbReference>
<evidence type="ECO:0000256" key="11">
    <source>
        <dbReference type="SAM" id="MobiDB-lite"/>
    </source>
</evidence>
<dbReference type="PANTHER" id="PTHR23071">
    <property type="entry name" value="PHOSPHATIDYLINOSITOL GLYCAN"/>
    <property type="match status" value="1"/>
</dbReference>
<evidence type="ECO:0000256" key="4">
    <source>
        <dbReference type="ARBA" id="ARBA00022502"/>
    </source>
</evidence>
<feature type="transmembrane region" description="Helical" evidence="12">
    <location>
        <begin position="1316"/>
        <end position="1338"/>
    </location>
</feature>
<dbReference type="SUPFAM" id="SSF53649">
    <property type="entry name" value="Alkaline phosphatase-like"/>
    <property type="match status" value="1"/>
</dbReference>
<evidence type="ECO:0000256" key="10">
    <source>
        <dbReference type="ARBA" id="ARBA00023180"/>
    </source>
</evidence>
<dbReference type="GO" id="GO:0005789">
    <property type="term" value="C:endoplasmic reticulum membrane"/>
    <property type="evidence" value="ECO:0007669"/>
    <property type="project" value="UniProtKB-SubCell"/>
</dbReference>
<gene>
    <name evidence="13" type="primary">GPI13</name>
    <name evidence="13" type="ORF">TWF970_009267</name>
</gene>